<keyword evidence="7" id="KW-0460">Magnesium</keyword>
<keyword evidence="7" id="KW-0813">Transport</keyword>
<evidence type="ECO:0000313" key="10">
    <source>
        <dbReference type="Proteomes" id="UP000316726"/>
    </source>
</evidence>
<dbReference type="GO" id="GO:0005886">
    <property type="term" value="C:plasma membrane"/>
    <property type="evidence" value="ECO:0007669"/>
    <property type="project" value="UniProtKB-SubCell"/>
</dbReference>
<feature type="compositionally biased region" description="Polar residues" evidence="8">
    <location>
        <begin position="240"/>
        <end position="249"/>
    </location>
</feature>
<dbReference type="GO" id="GO:0015095">
    <property type="term" value="F:magnesium ion transmembrane transporter activity"/>
    <property type="evidence" value="ECO:0007669"/>
    <property type="project" value="UniProtKB-UniRule"/>
</dbReference>
<evidence type="ECO:0000256" key="8">
    <source>
        <dbReference type="SAM" id="MobiDB-lite"/>
    </source>
</evidence>
<dbReference type="GO" id="GO:0005769">
    <property type="term" value="C:early endosome"/>
    <property type="evidence" value="ECO:0007669"/>
    <property type="project" value="UniProtKB-SubCell"/>
</dbReference>
<evidence type="ECO:0000256" key="6">
    <source>
        <dbReference type="ARBA" id="ARBA00025284"/>
    </source>
</evidence>
<proteinExistence type="inferred from homology"/>
<evidence type="ECO:0000256" key="1">
    <source>
        <dbReference type="ARBA" id="ARBA00004141"/>
    </source>
</evidence>
<evidence type="ECO:0000313" key="9">
    <source>
        <dbReference type="EMBL" id="QDZ25920.1"/>
    </source>
</evidence>
<keyword evidence="7" id="KW-0967">Endosome</keyword>
<comment type="caution">
    <text evidence="7">Lacks conserved residue(s) required for the propagation of feature annotation.</text>
</comment>
<keyword evidence="10" id="KW-1185">Reference proteome</keyword>
<feature type="compositionally biased region" description="Basic and acidic residues" evidence="8">
    <location>
        <begin position="226"/>
        <end position="236"/>
    </location>
</feature>
<feature type="transmembrane region" description="Helical" evidence="7">
    <location>
        <begin position="277"/>
        <end position="297"/>
    </location>
</feature>
<evidence type="ECO:0000256" key="5">
    <source>
        <dbReference type="ARBA" id="ARBA00023136"/>
    </source>
</evidence>
<feature type="region of interest" description="Disordered" evidence="8">
    <location>
        <begin position="226"/>
        <end position="249"/>
    </location>
</feature>
<accession>A0A5B8N239</accession>
<dbReference type="PANTHER" id="PTHR12570">
    <property type="match status" value="1"/>
</dbReference>
<feature type="transmembrane region" description="Helical" evidence="7">
    <location>
        <begin position="152"/>
        <end position="172"/>
    </location>
</feature>
<feature type="transmembrane region" description="Helical" evidence="7">
    <location>
        <begin position="380"/>
        <end position="399"/>
    </location>
</feature>
<feature type="transmembrane region" description="Helical" evidence="7">
    <location>
        <begin position="346"/>
        <end position="368"/>
    </location>
</feature>
<comment type="function">
    <text evidence="6 7">Acts as a Mg(2+) transporter. Can also transport other divalent cations such as Fe(2+), Sr(2+), Ba(2+), Mn(2+) and Co(2+) but to a much less extent than Mg(2+).</text>
</comment>
<feature type="region of interest" description="Disordered" evidence="8">
    <location>
        <begin position="491"/>
        <end position="553"/>
    </location>
</feature>
<reference evidence="9 10" key="1">
    <citation type="submission" date="2018-07" db="EMBL/GenBank/DDBJ databases">
        <title>The complete nuclear genome of the prasinophyte Chloropicon primus (CCMP1205).</title>
        <authorList>
            <person name="Pombert J.-F."/>
            <person name="Otis C."/>
            <person name="Turmel M."/>
            <person name="Lemieux C."/>
        </authorList>
    </citation>
    <scope>NUCLEOTIDE SEQUENCE [LARGE SCALE GENOMIC DNA]</scope>
    <source>
        <strain evidence="9 10">CCMP1205</strain>
    </source>
</reference>
<dbReference type="InterPro" id="IPR008521">
    <property type="entry name" value="Mg_trans_NIPA"/>
</dbReference>
<dbReference type="EMBL" id="CP031052">
    <property type="protein sequence ID" value="QDZ25920.1"/>
    <property type="molecule type" value="Genomic_DNA"/>
</dbReference>
<dbReference type="PANTHER" id="PTHR12570:SF9">
    <property type="entry name" value="MAGNESIUM TRANSPORTER NIPA8-RELATED"/>
    <property type="match status" value="1"/>
</dbReference>
<dbReference type="Proteomes" id="UP000316726">
    <property type="component" value="Chromosome 19"/>
</dbReference>
<feature type="transmembrane region" description="Helical" evidence="7">
    <location>
        <begin position="124"/>
        <end position="143"/>
    </location>
</feature>
<keyword evidence="7" id="KW-1003">Cell membrane</keyword>
<name>A0A5B8N239_9CHLO</name>
<dbReference type="SUPFAM" id="SSF103481">
    <property type="entry name" value="Multidrug resistance efflux transporter EmrE"/>
    <property type="match status" value="1"/>
</dbReference>
<keyword evidence="5 7" id="KW-0472">Membrane</keyword>
<comment type="subcellular location">
    <subcellularLocation>
        <location evidence="7">Cell membrane</location>
        <topology evidence="7">Multi-pass membrane protein</topology>
    </subcellularLocation>
    <subcellularLocation>
        <location evidence="7">Early endosome</location>
    </subcellularLocation>
    <subcellularLocation>
        <location evidence="1">Membrane</location>
        <topology evidence="1">Multi-pass membrane protein</topology>
    </subcellularLocation>
</comment>
<gene>
    <name evidence="9" type="ORF">A3770_19p84380</name>
</gene>
<dbReference type="Pfam" id="PF05653">
    <property type="entry name" value="Mg_trans_NIPA"/>
    <property type="match status" value="2"/>
</dbReference>
<evidence type="ECO:0000256" key="4">
    <source>
        <dbReference type="ARBA" id="ARBA00022989"/>
    </source>
</evidence>
<comment type="subunit">
    <text evidence="7">Homodimer.</text>
</comment>
<protein>
    <recommendedName>
        <fullName evidence="7">Probable magnesium transporter</fullName>
    </recommendedName>
</protein>
<sequence>MLLGICMCTMANVGINLGTNIIKLAFNRRQNMVEQEEEALREVDGGGMNGHKNSRSTFVLNPISEVPGHVAKAGETGKGGKVAKKRTSIAPIYKWRSWQIGFIIFKASNVVNFISLGFGKQSVLASLSSVQFVSNLIFCYFVLHERLGLNDVLGTISIITGVVICIVANSSGSGNKTYTVDELIDLMQDRSYLTYLGVLVVLGVLAYMTYTGDFYAFKLDTEENMRKEKEKGNDRKQSRKGSNLETYYSGTDMSPIKNRDKGDLVFTRIGNIRVETLRPLCFAAYSAVIGTQVVTFAKITMLQIRLSIDGEQQFDRVLTYVFIIGMIVTGIFWDKQINVGLREFDALVIVPVMQSFWTIFAICNGGMFFQEFNGLSNQQIGIFCSGMVVMLFGMGLLMWHEDDVYMEDLEVCGVTEDERIDEDDSMRIGLTSESEKRLMRRTSSVGRASIILYAGSLSDAGMETTPSPAVTQQKKSLTTDVANPLAAMEEGDASLPDELPTRPKRSQTVDPSRSSESRTRKRVSILNKRPAGGRSSAFNFSGGGRRSKDGKTAVGKVRTLSVAATSGLASMSLFGLGKMNEIDEEE</sequence>
<keyword evidence="4 7" id="KW-1133">Transmembrane helix</keyword>
<keyword evidence="3 7" id="KW-0812">Transmembrane</keyword>
<dbReference type="OrthoDB" id="165382at2759"/>
<dbReference type="AlphaFoldDB" id="A0A5B8N239"/>
<organism evidence="9 10">
    <name type="scientific">Chloropicon primus</name>
    <dbReference type="NCBI Taxonomy" id="1764295"/>
    <lineage>
        <taxon>Eukaryota</taxon>
        <taxon>Viridiplantae</taxon>
        <taxon>Chlorophyta</taxon>
        <taxon>Chloropicophyceae</taxon>
        <taxon>Chloropicales</taxon>
        <taxon>Chloropicaceae</taxon>
        <taxon>Chloropicon</taxon>
    </lineage>
</organism>
<feature type="transmembrane region" description="Helical" evidence="7">
    <location>
        <begin position="317"/>
        <end position="334"/>
    </location>
</feature>
<evidence type="ECO:0000256" key="7">
    <source>
        <dbReference type="RuleBase" id="RU363078"/>
    </source>
</evidence>
<comment type="similarity">
    <text evidence="2 7">Belongs to the NIPA (TC 2.A.7) family.</text>
</comment>
<dbReference type="InterPro" id="IPR037185">
    <property type="entry name" value="EmrE-like"/>
</dbReference>
<evidence type="ECO:0000256" key="3">
    <source>
        <dbReference type="ARBA" id="ARBA00022692"/>
    </source>
</evidence>
<keyword evidence="7" id="KW-0406">Ion transport</keyword>
<feature type="transmembrane region" description="Helical" evidence="7">
    <location>
        <begin position="192"/>
        <end position="217"/>
    </location>
</feature>
<evidence type="ECO:0000256" key="2">
    <source>
        <dbReference type="ARBA" id="ARBA00007001"/>
    </source>
</evidence>